<keyword evidence="2" id="KW-1185">Reference proteome</keyword>
<proteinExistence type="predicted"/>
<gene>
    <name evidence="1" type="ORF">AVEN_211908_1</name>
</gene>
<dbReference type="Proteomes" id="UP000499080">
    <property type="component" value="Unassembled WGS sequence"/>
</dbReference>
<comment type="caution">
    <text evidence="1">The sequence shown here is derived from an EMBL/GenBank/DDBJ whole genome shotgun (WGS) entry which is preliminary data.</text>
</comment>
<accession>A0A4Y2R2B8</accession>
<protein>
    <submittedName>
        <fullName evidence="1">Uncharacterized protein</fullName>
    </submittedName>
</protein>
<sequence length="126" mass="13910">MITLTRSYLEASTVVVGEGSLFLWFTEKSGGSGGRGMNRGGLAVKSGLRGQRVPCLKPGSIEDPPCMWICRKLNHMKEPSFFTLVRCGSLDRWCQLRVVLVTGSPCPVQNYEVRPKVDLVLPQNGR</sequence>
<dbReference type="AlphaFoldDB" id="A0A4Y2R2B8"/>
<organism evidence="1 2">
    <name type="scientific">Araneus ventricosus</name>
    <name type="common">Orbweaver spider</name>
    <name type="synonym">Epeira ventricosa</name>
    <dbReference type="NCBI Taxonomy" id="182803"/>
    <lineage>
        <taxon>Eukaryota</taxon>
        <taxon>Metazoa</taxon>
        <taxon>Ecdysozoa</taxon>
        <taxon>Arthropoda</taxon>
        <taxon>Chelicerata</taxon>
        <taxon>Arachnida</taxon>
        <taxon>Araneae</taxon>
        <taxon>Araneomorphae</taxon>
        <taxon>Entelegynae</taxon>
        <taxon>Araneoidea</taxon>
        <taxon>Araneidae</taxon>
        <taxon>Araneus</taxon>
    </lineage>
</organism>
<name>A0A4Y2R2B8_ARAVE</name>
<dbReference type="EMBL" id="BGPR01015516">
    <property type="protein sequence ID" value="GBN69560.1"/>
    <property type="molecule type" value="Genomic_DNA"/>
</dbReference>
<reference evidence="1 2" key="1">
    <citation type="journal article" date="2019" name="Sci. Rep.">
        <title>Orb-weaving spider Araneus ventricosus genome elucidates the spidroin gene catalogue.</title>
        <authorList>
            <person name="Kono N."/>
            <person name="Nakamura H."/>
            <person name="Ohtoshi R."/>
            <person name="Moran D.A.P."/>
            <person name="Shinohara A."/>
            <person name="Yoshida Y."/>
            <person name="Fujiwara M."/>
            <person name="Mori M."/>
            <person name="Tomita M."/>
            <person name="Arakawa K."/>
        </authorList>
    </citation>
    <scope>NUCLEOTIDE SEQUENCE [LARGE SCALE GENOMIC DNA]</scope>
</reference>
<evidence type="ECO:0000313" key="2">
    <source>
        <dbReference type="Proteomes" id="UP000499080"/>
    </source>
</evidence>
<evidence type="ECO:0000313" key="1">
    <source>
        <dbReference type="EMBL" id="GBN69560.1"/>
    </source>
</evidence>